<dbReference type="InterPro" id="IPR007694">
    <property type="entry name" value="DNA_helicase_DnaB-like_C"/>
</dbReference>
<dbReference type="GO" id="GO:0043139">
    <property type="term" value="F:5'-3' DNA helicase activity"/>
    <property type="evidence" value="ECO:0007669"/>
    <property type="project" value="InterPro"/>
</dbReference>
<dbReference type="GO" id="GO:0005524">
    <property type="term" value="F:ATP binding"/>
    <property type="evidence" value="ECO:0007669"/>
    <property type="project" value="InterPro"/>
</dbReference>
<dbReference type="InterPro" id="IPR027417">
    <property type="entry name" value="P-loop_NTPase"/>
</dbReference>
<evidence type="ECO:0000256" key="1">
    <source>
        <dbReference type="SAM" id="MobiDB-lite"/>
    </source>
</evidence>
<dbReference type="GO" id="GO:0006260">
    <property type="term" value="P:DNA replication"/>
    <property type="evidence" value="ECO:0007669"/>
    <property type="project" value="InterPro"/>
</dbReference>
<dbReference type="Pfam" id="PF13155">
    <property type="entry name" value="Toprim_2"/>
    <property type="match status" value="1"/>
</dbReference>
<dbReference type="Gene3D" id="3.40.1360.10">
    <property type="match status" value="1"/>
</dbReference>
<dbReference type="GO" id="GO:0003697">
    <property type="term" value="F:single-stranded DNA binding"/>
    <property type="evidence" value="ECO:0007669"/>
    <property type="project" value="InterPro"/>
</dbReference>
<dbReference type="InterPro" id="IPR034154">
    <property type="entry name" value="TOPRIM_DnaG/twinkle"/>
</dbReference>
<feature type="domain" description="Toprim" evidence="2">
    <location>
        <begin position="325"/>
        <end position="411"/>
    </location>
</feature>
<keyword evidence="5" id="KW-1185">Reference proteome</keyword>
<dbReference type="InterPro" id="IPR027032">
    <property type="entry name" value="Twinkle-like"/>
</dbReference>
<dbReference type="Proteomes" id="UP000561417">
    <property type="component" value="Unassembled WGS sequence"/>
</dbReference>
<gene>
    <name evidence="4" type="ORF">HNQ69_001509</name>
</gene>
<dbReference type="SUPFAM" id="SSF52540">
    <property type="entry name" value="P-loop containing nucleoside triphosphate hydrolases"/>
    <property type="match status" value="1"/>
</dbReference>
<dbReference type="SUPFAM" id="SSF56731">
    <property type="entry name" value="DNA primase core"/>
    <property type="match status" value="1"/>
</dbReference>
<feature type="region of interest" description="Disordered" evidence="1">
    <location>
        <begin position="234"/>
        <end position="313"/>
    </location>
</feature>
<evidence type="ECO:0000259" key="3">
    <source>
        <dbReference type="PROSITE" id="PS51199"/>
    </source>
</evidence>
<dbReference type="EC" id="3.6.4.12" evidence="4"/>
<dbReference type="PANTHER" id="PTHR12873:SF0">
    <property type="entry name" value="TWINKLE MTDNA HELICASE"/>
    <property type="match status" value="1"/>
</dbReference>
<dbReference type="Pfam" id="PF13481">
    <property type="entry name" value="AAA_25"/>
    <property type="match status" value="1"/>
</dbReference>
<dbReference type="GO" id="GO:0016787">
    <property type="term" value="F:hydrolase activity"/>
    <property type="evidence" value="ECO:0007669"/>
    <property type="project" value="UniProtKB-KW"/>
</dbReference>
<dbReference type="SUPFAM" id="SSF57783">
    <property type="entry name" value="Zinc beta-ribbon"/>
    <property type="match status" value="1"/>
</dbReference>
<evidence type="ECO:0000313" key="5">
    <source>
        <dbReference type="Proteomes" id="UP000561417"/>
    </source>
</evidence>
<organism evidence="4 5">
    <name type="scientific">Bartonella callosciuri</name>
    <dbReference type="NCBI Taxonomy" id="686223"/>
    <lineage>
        <taxon>Bacteria</taxon>
        <taxon>Pseudomonadati</taxon>
        <taxon>Pseudomonadota</taxon>
        <taxon>Alphaproteobacteria</taxon>
        <taxon>Hyphomicrobiales</taxon>
        <taxon>Bartonellaceae</taxon>
        <taxon>Bartonella</taxon>
    </lineage>
</organism>
<dbReference type="PROSITE" id="PS50880">
    <property type="entry name" value="TOPRIM"/>
    <property type="match status" value="1"/>
</dbReference>
<dbReference type="CDD" id="cd01029">
    <property type="entry name" value="TOPRIM_primases"/>
    <property type="match status" value="1"/>
</dbReference>
<dbReference type="EMBL" id="JACHIM010000009">
    <property type="protein sequence ID" value="MBB5074371.1"/>
    <property type="molecule type" value="Genomic_DNA"/>
</dbReference>
<comment type="caution">
    <text evidence="4">The sequence shown here is derived from an EMBL/GenBank/DDBJ whole genome shotgun (WGS) entry which is preliminary data.</text>
</comment>
<dbReference type="RefSeq" id="WP_183229285.1">
    <property type="nucleotide sequence ID" value="NZ_JACHIM010000009.1"/>
</dbReference>
<dbReference type="SMART" id="SM00493">
    <property type="entry name" value="TOPRIM"/>
    <property type="match status" value="1"/>
</dbReference>
<proteinExistence type="predicted"/>
<dbReference type="PROSITE" id="PS51199">
    <property type="entry name" value="SF4_HELICASE"/>
    <property type="match status" value="1"/>
</dbReference>
<keyword evidence="4" id="KW-0378">Hydrolase</keyword>
<sequence>MSTIFEVKQKLIAQAGTIAEMLLPQGQRRANHWIVGNTRGEAGKSLSVCLSGSKAGLWYDFAEGRGGDLLDLWCEVKRISLSQALEEVRATFNLTRPKPFMAPHRSYRRPPVPTGSTPQNLVKTYLNKERRIPLEILKRYRIGEEGEKIIFPFYKPDGTLALVKERQAQAGAKTKPTTAQCEPILFGWQALCPTKHTASLNSKAQSSPTAPTNTENLICSRANIENSTHLYTNTDHASTSADHASTSADHVSTSADHASTSADHVSTSADHASTSADHVSTSADHASTSADHVSTSADHASTSADHASTSADHVSTNWAFSATNRTIVITEGEIDALSLAAYGYPAVSVPFGGGSGGKQNWIENEFDHLEPFETIFLATDMDKPGEEAAREIANRLGRHRCYRVHLPRKDANDCLTAGIDAATIQAAFSSAKSFAPEGLRRASDYKDKVIGLFWPEPEQHLGYTVPYPKLNGKLHFRPAELTLWSGASGAGKSQLLSDCIPHWISQKSRLCLASLEMKGEQSLRRLIKQTGGLEQPTREMIERILHFLDDGLILYEHVGKSNVETLLDVFDYCRARYGCDQFIIDSLMRLGIASDDYANQEQAVYKMVDWAVLNSVHIHLVAHARKGGLDKEIPGTEDIKGASEIGANAFNIITIWRNRSLEDKIYAASLMEEKTELAKRPGVIINIAKQRSGDFEGKVGLWFDQKTYRYRCSSEHPLTPRRYLERTTNTASFKNTPHATLTCFAPS</sequence>
<name>A0A840NTI4_9HYPH</name>
<evidence type="ECO:0000259" key="2">
    <source>
        <dbReference type="PROSITE" id="PS50880"/>
    </source>
</evidence>
<accession>A0A840NTI4</accession>
<dbReference type="AlphaFoldDB" id="A0A840NTI4"/>
<feature type="domain" description="SF4 helicase" evidence="3">
    <location>
        <begin position="456"/>
        <end position="717"/>
    </location>
</feature>
<dbReference type="PANTHER" id="PTHR12873">
    <property type="entry name" value="T7-LIKE MITOCHONDRIAL DNA HELICASE"/>
    <property type="match status" value="1"/>
</dbReference>
<protein>
    <submittedName>
        <fullName evidence="4">Twinkle protein</fullName>
        <ecNumber evidence="4">3.6.4.12</ecNumber>
    </submittedName>
</protein>
<evidence type="ECO:0000313" key="4">
    <source>
        <dbReference type="EMBL" id="MBB5074371.1"/>
    </source>
</evidence>
<dbReference type="InterPro" id="IPR006171">
    <property type="entry name" value="TOPRIM_dom"/>
</dbReference>
<reference evidence="4 5" key="1">
    <citation type="submission" date="2020-08" db="EMBL/GenBank/DDBJ databases">
        <title>Genomic Encyclopedia of Type Strains, Phase IV (KMG-IV): sequencing the most valuable type-strain genomes for metagenomic binning, comparative biology and taxonomic classification.</title>
        <authorList>
            <person name="Goeker M."/>
        </authorList>
    </citation>
    <scope>NUCLEOTIDE SEQUENCE [LARGE SCALE GENOMIC DNA]</scope>
    <source>
        <strain evidence="4 5">DSM 28538</strain>
    </source>
</reference>
<dbReference type="Gene3D" id="3.40.50.300">
    <property type="entry name" value="P-loop containing nucleotide triphosphate hydrolases"/>
    <property type="match status" value="1"/>
</dbReference>